<dbReference type="Gene3D" id="1.20.1510.10">
    <property type="entry name" value="Cation efflux protein transmembrane domain"/>
    <property type="match status" value="1"/>
</dbReference>
<evidence type="ECO:0000256" key="5">
    <source>
        <dbReference type="ARBA" id="ARBA00022989"/>
    </source>
</evidence>
<dbReference type="SUPFAM" id="SSF161111">
    <property type="entry name" value="Cation efflux protein transmembrane domain-like"/>
    <property type="match status" value="1"/>
</dbReference>
<feature type="domain" description="Cation efflux protein cytoplasmic" evidence="11">
    <location>
        <begin position="243"/>
        <end position="318"/>
    </location>
</feature>
<feature type="transmembrane region" description="Helical" evidence="9">
    <location>
        <begin position="208"/>
        <end position="229"/>
    </location>
</feature>
<dbReference type="SUPFAM" id="SSF160240">
    <property type="entry name" value="Cation efflux protein cytoplasmic domain-like"/>
    <property type="match status" value="1"/>
</dbReference>
<dbReference type="AlphaFoldDB" id="A0A4Y8Q324"/>
<dbReference type="InterPro" id="IPR027469">
    <property type="entry name" value="Cation_efflux_TMD_sf"/>
</dbReference>
<dbReference type="Proteomes" id="UP000298246">
    <property type="component" value="Unassembled WGS sequence"/>
</dbReference>
<evidence type="ECO:0000256" key="4">
    <source>
        <dbReference type="ARBA" id="ARBA00022692"/>
    </source>
</evidence>
<protein>
    <submittedName>
        <fullName evidence="12">Uncharacterized protein</fullName>
    </submittedName>
</protein>
<dbReference type="InterPro" id="IPR027470">
    <property type="entry name" value="Cation_efflux_CTD"/>
</dbReference>
<evidence type="ECO:0000256" key="6">
    <source>
        <dbReference type="ARBA" id="ARBA00023065"/>
    </source>
</evidence>
<comment type="similarity">
    <text evidence="2">Belongs to the cation diffusion facilitator (CDF) transporter (TC 2.A.4) family. SLC30A subfamily.</text>
</comment>
<name>A0A4Y8Q324_9BACL</name>
<proteinExistence type="inferred from homology"/>
<evidence type="ECO:0000256" key="8">
    <source>
        <dbReference type="SAM" id="MobiDB-lite"/>
    </source>
</evidence>
<keyword evidence="7 9" id="KW-0472">Membrane</keyword>
<dbReference type="NCBIfam" id="TIGR01297">
    <property type="entry name" value="CDF"/>
    <property type="match status" value="1"/>
</dbReference>
<keyword evidence="4 9" id="KW-0812">Transmembrane</keyword>
<keyword evidence="13" id="KW-1185">Reference proteome</keyword>
<reference evidence="12 13" key="1">
    <citation type="submission" date="2017-03" db="EMBL/GenBank/DDBJ databases">
        <title>Isolation of Levoglucosan Utilizing Bacteria.</title>
        <authorList>
            <person name="Arya A.S."/>
        </authorList>
    </citation>
    <scope>NUCLEOTIDE SEQUENCE [LARGE SCALE GENOMIC DNA]</scope>
    <source>
        <strain evidence="12 13">MEC069</strain>
    </source>
</reference>
<dbReference type="Pfam" id="PF16916">
    <property type="entry name" value="ZT_dimer"/>
    <property type="match status" value="1"/>
</dbReference>
<dbReference type="InterPro" id="IPR058533">
    <property type="entry name" value="Cation_efflux_TM"/>
</dbReference>
<evidence type="ECO:0000256" key="9">
    <source>
        <dbReference type="SAM" id="Phobius"/>
    </source>
</evidence>
<dbReference type="InterPro" id="IPR050681">
    <property type="entry name" value="CDF/SLC30A"/>
</dbReference>
<feature type="transmembrane region" description="Helical" evidence="9">
    <location>
        <begin position="148"/>
        <end position="168"/>
    </location>
</feature>
<comment type="caution">
    <text evidence="12">The sequence shown here is derived from an EMBL/GenBank/DDBJ whole genome shotgun (WGS) entry which is preliminary data.</text>
</comment>
<dbReference type="OrthoDB" id="9809646at2"/>
<dbReference type="Gene3D" id="3.30.70.1350">
    <property type="entry name" value="Cation efflux protein, cytoplasmic domain"/>
    <property type="match status" value="1"/>
</dbReference>
<keyword evidence="3" id="KW-0813">Transport</keyword>
<evidence type="ECO:0000256" key="2">
    <source>
        <dbReference type="ARBA" id="ARBA00008873"/>
    </source>
</evidence>
<dbReference type="InterPro" id="IPR036837">
    <property type="entry name" value="Cation_efflux_CTD_sf"/>
</dbReference>
<sequence>MKVRKNDGLSTHNSHEHSQQHHDHTSDHHGHKHSHGGGHVHVAQDKLKKAIFLGSIVLAAEVIGGIWANSLALLSDAGHMLTDVAALIVAWLAIRMSTKEPHGKMTFGYHRITILAALLNALTLIGIAFFIGGEAYQRILNPVPVEGLVLFITATVGVVVNLYIGLGMRDQANNVNIRSAMLHVLGDAAASAGVIVAGIIMYFTKWYILDPILSILIAVLVAFGAWRVIKETYVVLMEGTPVGIQFEDVEKTIRSVSGVKNIHDLHIWSLTSNRNAMSGHIRVDGNLSVKEAQTIIREIENVLAQKFQIGHATIQVEDNEHLHDKEMFGIDRNWVH</sequence>
<evidence type="ECO:0000313" key="12">
    <source>
        <dbReference type="EMBL" id="TFE88258.1"/>
    </source>
</evidence>
<gene>
    <name evidence="12" type="ORF">B5M42_10030</name>
</gene>
<feature type="domain" description="Cation efflux protein transmembrane" evidence="10">
    <location>
        <begin position="50"/>
        <end position="237"/>
    </location>
</feature>
<evidence type="ECO:0000313" key="13">
    <source>
        <dbReference type="Proteomes" id="UP000298246"/>
    </source>
</evidence>
<accession>A0A4Y8Q324</accession>
<evidence type="ECO:0000256" key="3">
    <source>
        <dbReference type="ARBA" id="ARBA00022448"/>
    </source>
</evidence>
<feature type="compositionally biased region" description="Basic and acidic residues" evidence="8">
    <location>
        <begin position="1"/>
        <end position="28"/>
    </location>
</feature>
<feature type="transmembrane region" description="Helical" evidence="9">
    <location>
        <begin position="50"/>
        <end position="71"/>
    </location>
</feature>
<keyword evidence="6" id="KW-0406">Ion transport</keyword>
<keyword evidence="5 9" id="KW-1133">Transmembrane helix</keyword>
<evidence type="ECO:0000259" key="10">
    <source>
        <dbReference type="Pfam" id="PF01545"/>
    </source>
</evidence>
<organism evidence="12 13">
    <name type="scientific">Paenibacillus athensensis</name>
    <dbReference type="NCBI Taxonomy" id="1967502"/>
    <lineage>
        <taxon>Bacteria</taxon>
        <taxon>Bacillati</taxon>
        <taxon>Bacillota</taxon>
        <taxon>Bacilli</taxon>
        <taxon>Bacillales</taxon>
        <taxon>Paenibacillaceae</taxon>
        <taxon>Paenibacillus</taxon>
    </lineage>
</organism>
<feature type="transmembrane region" description="Helical" evidence="9">
    <location>
        <begin position="77"/>
        <end position="94"/>
    </location>
</feature>
<dbReference type="GO" id="GO:0005385">
    <property type="term" value="F:zinc ion transmembrane transporter activity"/>
    <property type="evidence" value="ECO:0007669"/>
    <property type="project" value="TreeGrafter"/>
</dbReference>
<evidence type="ECO:0000256" key="1">
    <source>
        <dbReference type="ARBA" id="ARBA00004141"/>
    </source>
</evidence>
<evidence type="ECO:0000256" key="7">
    <source>
        <dbReference type="ARBA" id="ARBA00023136"/>
    </source>
</evidence>
<feature type="transmembrane region" description="Helical" evidence="9">
    <location>
        <begin position="114"/>
        <end position="136"/>
    </location>
</feature>
<dbReference type="Pfam" id="PF01545">
    <property type="entry name" value="Cation_efflux"/>
    <property type="match status" value="1"/>
</dbReference>
<dbReference type="RefSeq" id="WP_134752322.1">
    <property type="nucleotide sequence ID" value="NZ_MYFO02000004.1"/>
</dbReference>
<dbReference type="InterPro" id="IPR002524">
    <property type="entry name" value="Cation_efflux"/>
</dbReference>
<dbReference type="PANTHER" id="PTHR11562:SF17">
    <property type="entry name" value="RE54080P-RELATED"/>
    <property type="match status" value="1"/>
</dbReference>
<feature type="region of interest" description="Disordered" evidence="8">
    <location>
        <begin position="1"/>
        <end position="39"/>
    </location>
</feature>
<feature type="transmembrane region" description="Helical" evidence="9">
    <location>
        <begin position="180"/>
        <end position="202"/>
    </location>
</feature>
<evidence type="ECO:0000259" key="11">
    <source>
        <dbReference type="Pfam" id="PF16916"/>
    </source>
</evidence>
<feature type="compositionally biased region" description="Basic residues" evidence="8">
    <location>
        <begin position="29"/>
        <end position="38"/>
    </location>
</feature>
<dbReference type="GO" id="GO:0005886">
    <property type="term" value="C:plasma membrane"/>
    <property type="evidence" value="ECO:0007669"/>
    <property type="project" value="TreeGrafter"/>
</dbReference>
<dbReference type="EMBL" id="MYFO01000010">
    <property type="protein sequence ID" value="TFE88258.1"/>
    <property type="molecule type" value="Genomic_DNA"/>
</dbReference>
<dbReference type="PANTHER" id="PTHR11562">
    <property type="entry name" value="CATION EFFLUX PROTEIN/ ZINC TRANSPORTER"/>
    <property type="match status" value="1"/>
</dbReference>
<comment type="subcellular location">
    <subcellularLocation>
        <location evidence="1">Membrane</location>
        <topology evidence="1">Multi-pass membrane protein</topology>
    </subcellularLocation>
</comment>